<organism evidence="3 4">
    <name type="scientific">Caballeronia terrestris</name>
    <dbReference type="NCBI Taxonomy" id="1226301"/>
    <lineage>
        <taxon>Bacteria</taxon>
        <taxon>Pseudomonadati</taxon>
        <taxon>Pseudomonadota</taxon>
        <taxon>Betaproteobacteria</taxon>
        <taxon>Burkholderiales</taxon>
        <taxon>Burkholderiaceae</taxon>
        <taxon>Caballeronia</taxon>
    </lineage>
</organism>
<name>A0A158KTX1_9BURK</name>
<evidence type="ECO:0000256" key="1">
    <source>
        <dbReference type="SAM" id="Phobius"/>
    </source>
</evidence>
<protein>
    <submittedName>
        <fullName evidence="3">Acyltransferase</fullName>
    </submittedName>
</protein>
<keyword evidence="3" id="KW-0808">Transferase</keyword>
<evidence type="ECO:0000259" key="2">
    <source>
        <dbReference type="Pfam" id="PF01757"/>
    </source>
</evidence>
<dbReference type="GO" id="GO:0016020">
    <property type="term" value="C:membrane"/>
    <property type="evidence" value="ECO:0007669"/>
    <property type="project" value="TreeGrafter"/>
</dbReference>
<feature type="domain" description="Acyltransferase 3" evidence="2">
    <location>
        <begin position="25"/>
        <end position="217"/>
    </location>
</feature>
<evidence type="ECO:0000313" key="4">
    <source>
        <dbReference type="Proteomes" id="UP000054925"/>
    </source>
</evidence>
<dbReference type="InterPro" id="IPR050879">
    <property type="entry name" value="Acyltransferase_3"/>
</dbReference>
<feature type="transmembrane region" description="Helical" evidence="1">
    <location>
        <begin position="138"/>
        <end position="161"/>
    </location>
</feature>
<keyword evidence="1" id="KW-0472">Membrane</keyword>
<comment type="caution">
    <text evidence="3">The sequence shown here is derived from an EMBL/GenBank/DDBJ whole genome shotgun (WGS) entry which is preliminary data.</text>
</comment>
<keyword evidence="1" id="KW-0812">Transmembrane</keyword>
<dbReference type="GO" id="GO:0016747">
    <property type="term" value="F:acyltransferase activity, transferring groups other than amino-acyl groups"/>
    <property type="evidence" value="ECO:0007669"/>
    <property type="project" value="InterPro"/>
</dbReference>
<dbReference type="PANTHER" id="PTHR23028:SF53">
    <property type="entry name" value="ACYL_TRANSF_3 DOMAIN-CONTAINING PROTEIN"/>
    <property type="match status" value="1"/>
</dbReference>
<proteinExistence type="predicted"/>
<feature type="transmembrane region" description="Helical" evidence="1">
    <location>
        <begin position="112"/>
        <end position="132"/>
    </location>
</feature>
<reference evidence="3" key="1">
    <citation type="submission" date="2016-01" db="EMBL/GenBank/DDBJ databases">
        <authorList>
            <person name="Peeters C."/>
        </authorList>
    </citation>
    <scope>NUCLEOTIDE SEQUENCE [LARGE SCALE GENOMIC DNA]</scope>
    <source>
        <strain evidence="3">LMG 22937</strain>
    </source>
</reference>
<feature type="transmembrane region" description="Helical" evidence="1">
    <location>
        <begin position="203"/>
        <end position="227"/>
    </location>
</feature>
<dbReference type="PANTHER" id="PTHR23028">
    <property type="entry name" value="ACETYLTRANSFERASE"/>
    <property type="match status" value="1"/>
</dbReference>
<dbReference type="AlphaFoldDB" id="A0A158KTX1"/>
<keyword evidence="1" id="KW-1133">Transmembrane helix</keyword>
<accession>A0A158KTX1</accession>
<dbReference type="InterPro" id="IPR002656">
    <property type="entry name" value="Acyl_transf_3_dom"/>
</dbReference>
<evidence type="ECO:0000313" key="3">
    <source>
        <dbReference type="EMBL" id="SAL84179.1"/>
    </source>
</evidence>
<dbReference type="EMBL" id="FCOL02000116">
    <property type="protein sequence ID" value="SAL84179.1"/>
    <property type="molecule type" value="Genomic_DNA"/>
</dbReference>
<keyword evidence="3" id="KW-0012">Acyltransferase</keyword>
<dbReference type="GO" id="GO:0000271">
    <property type="term" value="P:polysaccharide biosynthetic process"/>
    <property type="evidence" value="ECO:0007669"/>
    <property type="project" value="TreeGrafter"/>
</dbReference>
<keyword evidence="4" id="KW-1185">Reference proteome</keyword>
<feature type="transmembrane region" description="Helical" evidence="1">
    <location>
        <begin position="168"/>
        <end position="191"/>
    </location>
</feature>
<sequence>MNAPRRPRTKPNFAGPTTYAWILFTIPGAPNINMYPQTALINTVFWSLVYEWKFYLLLPLLAVFAKPRVQFALLAFLALSIWCYSDTQLEWFFVAGCLAAAAVRWKPVSRLCCGPLGTAILVGCAGATLAWQPMVYSATGAALLFVPFVMIASGNSIFGFLTNPSARFLGLLSYSIYLLHNWVLFLLSRVVNHFRSVAELTQPAYWALGALVVLSTVAMAAFTYRYIELPFIQSNRTKEADGIAR</sequence>
<dbReference type="OrthoDB" id="9814807at2"/>
<dbReference type="Pfam" id="PF01757">
    <property type="entry name" value="Acyl_transf_3"/>
    <property type="match status" value="1"/>
</dbReference>
<gene>
    <name evidence="3" type="ORF">AWB67_06614</name>
</gene>
<dbReference type="Proteomes" id="UP000054925">
    <property type="component" value="Unassembled WGS sequence"/>
</dbReference>